<keyword evidence="4 9" id="KW-0808">Transferase</keyword>
<dbReference type="InterPro" id="IPR036526">
    <property type="entry name" value="C-N_Hydrolase_sf"/>
</dbReference>
<dbReference type="EC" id="2.3.1.269" evidence="9"/>
<comment type="similarity">
    <text evidence="2 9">Belongs to the CN hydrolase family. Apolipoprotein N-acyltransferase subfamily.</text>
</comment>
<evidence type="ECO:0000313" key="11">
    <source>
        <dbReference type="EMBL" id="MBO8443853.1"/>
    </source>
</evidence>
<evidence type="ECO:0000256" key="4">
    <source>
        <dbReference type="ARBA" id="ARBA00022679"/>
    </source>
</evidence>
<dbReference type="InterPro" id="IPR045378">
    <property type="entry name" value="LNT_N"/>
</dbReference>
<comment type="caution">
    <text evidence="11">The sequence shown here is derived from an EMBL/GenBank/DDBJ whole genome shotgun (WGS) entry which is preliminary data.</text>
</comment>
<dbReference type="PANTHER" id="PTHR38686">
    <property type="entry name" value="APOLIPOPROTEIN N-ACYLTRANSFERASE"/>
    <property type="match status" value="1"/>
</dbReference>
<comment type="catalytic activity">
    <reaction evidence="9">
        <text>N-terminal S-1,2-diacyl-sn-glyceryl-L-cysteinyl-[lipoprotein] + a glycerophospholipid = N-acyl-S-1,2-diacyl-sn-glyceryl-L-cysteinyl-[lipoprotein] + a 2-acyl-sn-glycero-3-phospholipid + H(+)</text>
        <dbReference type="Rhea" id="RHEA:48228"/>
        <dbReference type="Rhea" id="RHEA-COMP:14681"/>
        <dbReference type="Rhea" id="RHEA-COMP:14684"/>
        <dbReference type="ChEBI" id="CHEBI:15378"/>
        <dbReference type="ChEBI" id="CHEBI:136912"/>
        <dbReference type="ChEBI" id="CHEBI:140656"/>
        <dbReference type="ChEBI" id="CHEBI:140657"/>
        <dbReference type="ChEBI" id="CHEBI:140660"/>
        <dbReference type="EC" id="2.3.1.269"/>
    </reaction>
</comment>
<dbReference type="SUPFAM" id="SSF56317">
    <property type="entry name" value="Carbon-nitrogen hydrolase"/>
    <property type="match status" value="1"/>
</dbReference>
<comment type="subcellular location">
    <subcellularLocation>
        <location evidence="1 9">Cell membrane</location>
        <topology evidence="1 9">Multi-pass membrane protein</topology>
    </subcellularLocation>
</comment>
<dbReference type="Proteomes" id="UP000823633">
    <property type="component" value="Unassembled WGS sequence"/>
</dbReference>
<reference evidence="11" key="1">
    <citation type="submission" date="2020-10" db="EMBL/GenBank/DDBJ databases">
        <authorList>
            <person name="Gilroy R."/>
        </authorList>
    </citation>
    <scope>NUCLEOTIDE SEQUENCE</scope>
    <source>
        <strain evidence="11">11167</strain>
    </source>
</reference>
<evidence type="ECO:0000256" key="1">
    <source>
        <dbReference type="ARBA" id="ARBA00004651"/>
    </source>
</evidence>
<evidence type="ECO:0000256" key="3">
    <source>
        <dbReference type="ARBA" id="ARBA00022475"/>
    </source>
</evidence>
<dbReference type="HAMAP" id="MF_01148">
    <property type="entry name" value="Lnt"/>
    <property type="match status" value="1"/>
</dbReference>
<evidence type="ECO:0000256" key="2">
    <source>
        <dbReference type="ARBA" id="ARBA00010065"/>
    </source>
</evidence>
<evidence type="ECO:0000256" key="9">
    <source>
        <dbReference type="HAMAP-Rule" id="MF_01148"/>
    </source>
</evidence>
<dbReference type="PANTHER" id="PTHR38686:SF1">
    <property type="entry name" value="APOLIPOPROTEIN N-ACYLTRANSFERASE"/>
    <property type="match status" value="1"/>
</dbReference>
<sequence>MKDFYAKRGLRTYCSEVLVLIASAFVYSLAFPGFVTSTGWPWIAFFALIPVFAVIRNTSWKVVWAYGFLFATAFYCFFNYWLPSFHPGAIVIVTCVKGLEMMLLFPALKLASSAFRRWAFIPQALIWVAYAYLSQIWFAGYPYGTIAYALYKYLPMIQIAEITGIWGIVFMMILPQAWAGYYLAGLFHGEDANFGHHVRRTLPAVVVYIVLFILWLVYGFVRLGQVEDVVPDRYWRVATIQHNHDSWEGGYQTYLRNFNNLRRLSLEALREDPDIVAWSETAFIPSVDWHMNYSYEGVGNTIGNEETAELVRRFVDFAEELGKPLVTGNPRGVLADPTKPPIDSETGELNRIDYNTVILFDDGQIKQSYAKQHLVPFTEHFPYEKQLPWLYDILVSLDYNWWLEGDEPVVFESGGVHFSTPICYEDTFGDINAEFVRNGADLILNMTNDRWSGDAEAAFQHAAIATFRSVETRKTMVRSTNSGYTCMILPTGEIVDPVEQFRMTWHIYDVPIYETHDEGDLTFYVRHTDLFAYIGIALSAASLIAGAALLVVRKVRKK</sequence>
<feature type="transmembrane region" description="Helical" evidence="9">
    <location>
        <begin position="530"/>
        <end position="552"/>
    </location>
</feature>
<keyword evidence="5 9" id="KW-0812">Transmembrane</keyword>
<protein>
    <recommendedName>
        <fullName evidence="9">Apolipoprotein N-acyltransferase</fullName>
        <shortName evidence="9">ALP N-acyltransferase</shortName>
        <ecNumber evidence="9">2.3.1.269</ecNumber>
    </recommendedName>
</protein>
<feature type="transmembrane region" description="Helical" evidence="9">
    <location>
        <begin position="201"/>
        <end position="221"/>
    </location>
</feature>
<accession>A0A9D9HBF2</accession>
<keyword evidence="6 9" id="KW-1133">Transmembrane helix</keyword>
<dbReference type="GO" id="GO:0016410">
    <property type="term" value="F:N-acyltransferase activity"/>
    <property type="evidence" value="ECO:0007669"/>
    <property type="project" value="UniProtKB-UniRule"/>
</dbReference>
<evidence type="ECO:0000259" key="10">
    <source>
        <dbReference type="PROSITE" id="PS50263"/>
    </source>
</evidence>
<dbReference type="GO" id="GO:0005886">
    <property type="term" value="C:plasma membrane"/>
    <property type="evidence" value="ECO:0007669"/>
    <property type="project" value="UniProtKB-SubCell"/>
</dbReference>
<dbReference type="InterPro" id="IPR003010">
    <property type="entry name" value="C-N_Hydrolase"/>
</dbReference>
<dbReference type="GO" id="GO:0042158">
    <property type="term" value="P:lipoprotein biosynthetic process"/>
    <property type="evidence" value="ECO:0007669"/>
    <property type="project" value="UniProtKB-UniRule"/>
</dbReference>
<dbReference type="AlphaFoldDB" id="A0A9D9HBF2"/>
<feature type="transmembrane region" description="Helical" evidence="9">
    <location>
        <begin position="12"/>
        <end position="33"/>
    </location>
</feature>
<keyword evidence="8 9" id="KW-0012">Acyltransferase</keyword>
<name>A0A9D9HBF2_9SPIR</name>
<comment type="function">
    <text evidence="9">Catalyzes the phospholipid dependent N-acylation of the N-terminal cysteine of apolipoprotein, the last step in lipoprotein maturation.</text>
</comment>
<dbReference type="Gene3D" id="3.60.110.10">
    <property type="entry name" value="Carbon-nitrogen hydrolase"/>
    <property type="match status" value="1"/>
</dbReference>
<comment type="pathway">
    <text evidence="9">Protein modification; lipoprotein biosynthesis (N-acyl transfer).</text>
</comment>
<dbReference type="EMBL" id="JADIMU010000061">
    <property type="protein sequence ID" value="MBO8443853.1"/>
    <property type="molecule type" value="Genomic_DNA"/>
</dbReference>
<dbReference type="Pfam" id="PF20154">
    <property type="entry name" value="LNT_N"/>
    <property type="match status" value="1"/>
</dbReference>
<feature type="domain" description="CN hydrolase" evidence="10">
    <location>
        <begin position="235"/>
        <end position="512"/>
    </location>
</feature>
<gene>
    <name evidence="9 11" type="primary">lnt</name>
    <name evidence="11" type="ORF">IAC42_08895</name>
</gene>
<feature type="transmembrane region" description="Helical" evidence="9">
    <location>
        <begin position="88"/>
        <end position="108"/>
    </location>
</feature>
<evidence type="ECO:0000256" key="7">
    <source>
        <dbReference type="ARBA" id="ARBA00023136"/>
    </source>
</evidence>
<dbReference type="InterPro" id="IPR004563">
    <property type="entry name" value="Apolipo_AcylTrfase"/>
</dbReference>
<proteinExistence type="inferred from homology"/>
<feature type="transmembrane region" description="Helical" evidence="9">
    <location>
        <begin position="62"/>
        <end position="82"/>
    </location>
</feature>
<dbReference type="PROSITE" id="PS50263">
    <property type="entry name" value="CN_HYDROLASE"/>
    <property type="match status" value="1"/>
</dbReference>
<dbReference type="Pfam" id="PF00795">
    <property type="entry name" value="CN_hydrolase"/>
    <property type="match status" value="1"/>
</dbReference>
<evidence type="ECO:0000256" key="5">
    <source>
        <dbReference type="ARBA" id="ARBA00022692"/>
    </source>
</evidence>
<reference evidence="11" key="2">
    <citation type="journal article" date="2021" name="PeerJ">
        <title>Extensive microbial diversity within the chicken gut microbiome revealed by metagenomics and culture.</title>
        <authorList>
            <person name="Gilroy R."/>
            <person name="Ravi A."/>
            <person name="Getino M."/>
            <person name="Pursley I."/>
            <person name="Horton D.L."/>
            <person name="Alikhan N.F."/>
            <person name="Baker D."/>
            <person name="Gharbi K."/>
            <person name="Hall N."/>
            <person name="Watson M."/>
            <person name="Adriaenssens E.M."/>
            <person name="Foster-Nyarko E."/>
            <person name="Jarju S."/>
            <person name="Secka A."/>
            <person name="Antonio M."/>
            <person name="Oren A."/>
            <person name="Chaudhuri R.R."/>
            <person name="La Ragione R."/>
            <person name="Hildebrand F."/>
            <person name="Pallen M.J."/>
        </authorList>
    </citation>
    <scope>NUCLEOTIDE SEQUENCE</scope>
    <source>
        <strain evidence="11">11167</strain>
    </source>
</reference>
<evidence type="ECO:0000256" key="6">
    <source>
        <dbReference type="ARBA" id="ARBA00022989"/>
    </source>
</evidence>
<dbReference type="CDD" id="cd07571">
    <property type="entry name" value="ALP_N-acyl_transferase"/>
    <property type="match status" value="1"/>
</dbReference>
<keyword evidence="7 9" id="KW-0472">Membrane</keyword>
<feature type="transmembrane region" description="Helical" evidence="9">
    <location>
        <begin position="164"/>
        <end position="189"/>
    </location>
</feature>
<evidence type="ECO:0000313" key="12">
    <source>
        <dbReference type="Proteomes" id="UP000823633"/>
    </source>
</evidence>
<organism evidence="11 12">
    <name type="scientific">Candidatus Aphodenecus pullistercoris</name>
    <dbReference type="NCBI Taxonomy" id="2840669"/>
    <lineage>
        <taxon>Bacteria</taxon>
        <taxon>Pseudomonadati</taxon>
        <taxon>Spirochaetota</taxon>
        <taxon>Spirochaetia</taxon>
        <taxon>Spirochaetales</taxon>
        <taxon>Candidatus Aphodenecus</taxon>
    </lineage>
</organism>
<keyword evidence="3 9" id="KW-1003">Cell membrane</keyword>
<feature type="transmembrane region" description="Helical" evidence="9">
    <location>
        <begin position="120"/>
        <end position="144"/>
    </location>
</feature>
<evidence type="ECO:0000256" key="8">
    <source>
        <dbReference type="ARBA" id="ARBA00023315"/>
    </source>
</evidence>
<feature type="transmembrane region" description="Helical" evidence="9">
    <location>
        <begin position="39"/>
        <end position="55"/>
    </location>
</feature>
<dbReference type="NCBIfam" id="TIGR00546">
    <property type="entry name" value="lnt"/>
    <property type="match status" value="1"/>
</dbReference>